<dbReference type="EMBL" id="FOUB01000088">
    <property type="protein sequence ID" value="SFN03254.1"/>
    <property type="molecule type" value="Genomic_DNA"/>
</dbReference>
<dbReference type="InterPro" id="IPR025166">
    <property type="entry name" value="Integrase_DNA_bind_dom"/>
</dbReference>
<feature type="domain" description="Tyr recombinase" evidence="5">
    <location>
        <begin position="201"/>
        <end position="375"/>
    </location>
</feature>
<reference evidence="7" key="1">
    <citation type="submission" date="2016-10" db="EMBL/GenBank/DDBJ databases">
        <authorList>
            <person name="Varghese N."/>
            <person name="Submissions S."/>
        </authorList>
    </citation>
    <scope>NUCLEOTIDE SEQUENCE [LARGE SCALE GENOMIC DNA]</scope>
    <source>
        <strain evidence="7">Nm44</strain>
    </source>
</reference>
<sequence>MGKLQAVKIKTLPPGSHSDGNCLYLRVKDSGARSWVFRYKVNGKPVELGMGSVSVRTLSEARDLAVDMKRAIASGSNPKNLLAPKQQTKTFADYALELIESKRAGWRNTKHAQQWVNTLQEYVFPFIGKKPVQEIYLEDIKRILKPIWYDKTETASRVRMRVEAVLDFGYLHESIDKANPARWRGCLDHVYPSPKKTQPVEHFEAISYNRLPEIMAILRAKTSMSAYCVRWIALTACRSNEAREMVWDEIDINNAIWTIPANRIKAGREHRVPLSQECIEILEKVKTFKLLSKNGLVFFNQYGDALSDVAISKALKSISYKEATIHGLRSSFRDWAAEKTQYPSEVCEQALAHAIGAVEGAYRRSDLFNKRQKLMNDWSDYLNK</sequence>
<dbReference type="InterPro" id="IPR002104">
    <property type="entry name" value="Integrase_catalytic"/>
</dbReference>
<dbReference type="OrthoDB" id="9775880at2"/>
<dbReference type="InterPro" id="IPR011010">
    <property type="entry name" value="DNA_brk_join_enz"/>
</dbReference>
<accession>A0A1I4VPJ7</accession>
<dbReference type="PANTHER" id="PTHR30629:SF2">
    <property type="entry name" value="PROPHAGE INTEGRASE INTS-RELATED"/>
    <property type="match status" value="1"/>
</dbReference>
<evidence type="ECO:0000313" key="7">
    <source>
        <dbReference type="Proteomes" id="UP000183287"/>
    </source>
</evidence>
<keyword evidence="3" id="KW-0238">DNA-binding</keyword>
<dbReference type="GO" id="GO:0006310">
    <property type="term" value="P:DNA recombination"/>
    <property type="evidence" value="ECO:0007669"/>
    <property type="project" value="UniProtKB-KW"/>
</dbReference>
<protein>
    <submittedName>
        <fullName evidence="6">Integrase</fullName>
    </submittedName>
</protein>
<dbReference type="CDD" id="cd00801">
    <property type="entry name" value="INT_P4_C"/>
    <property type="match status" value="1"/>
</dbReference>
<evidence type="ECO:0000259" key="5">
    <source>
        <dbReference type="PROSITE" id="PS51898"/>
    </source>
</evidence>
<dbReference type="Proteomes" id="UP000183287">
    <property type="component" value="Unassembled WGS sequence"/>
</dbReference>
<dbReference type="Gene3D" id="1.10.150.130">
    <property type="match status" value="1"/>
</dbReference>
<dbReference type="RefSeq" id="WP_074907029.1">
    <property type="nucleotide sequence ID" value="NZ_FOUB01000088.1"/>
</dbReference>
<dbReference type="PROSITE" id="PS51898">
    <property type="entry name" value="TYR_RECOMBINASE"/>
    <property type="match status" value="1"/>
</dbReference>
<dbReference type="Gene3D" id="1.10.443.10">
    <property type="entry name" value="Intergrase catalytic core"/>
    <property type="match status" value="1"/>
</dbReference>
<evidence type="ECO:0000256" key="3">
    <source>
        <dbReference type="ARBA" id="ARBA00023125"/>
    </source>
</evidence>
<evidence type="ECO:0000256" key="2">
    <source>
        <dbReference type="ARBA" id="ARBA00022908"/>
    </source>
</evidence>
<dbReference type="InterPro" id="IPR013762">
    <property type="entry name" value="Integrase-like_cat_sf"/>
</dbReference>
<dbReference type="PANTHER" id="PTHR30629">
    <property type="entry name" value="PROPHAGE INTEGRASE"/>
    <property type="match status" value="1"/>
</dbReference>
<keyword evidence="4" id="KW-0233">DNA recombination</keyword>
<dbReference type="InterPro" id="IPR038488">
    <property type="entry name" value="Integrase_DNA-bd_sf"/>
</dbReference>
<dbReference type="AlphaFoldDB" id="A0A1I4VPJ7"/>
<organism evidence="6 7">
    <name type="scientific">Nitrosomonas communis</name>
    <dbReference type="NCBI Taxonomy" id="44574"/>
    <lineage>
        <taxon>Bacteria</taxon>
        <taxon>Pseudomonadati</taxon>
        <taxon>Pseudomonadota</taxon>
        <taxon>Betaproteobacteria</taxon>
        <taxon>Nitrosomonadales</taxon>
        <taxon>Nitrosomonadaceae</taxon>
        <taxon>Nitrosomonas</taxon>
    </lineage>
</organism>
<keyword evidence="7" id="KW-1185">Reference proteome</keyword>
<proteinExistence type="inferred from homology"/>
<dbReference type="InterPro" id="IPR053876">
    <property type="entry name" value="Phage_int_M"/>
</dbReference>
<dbReference type="Pfam" id="PF00589">
    <property type="entry name" value="Phage_integrase"/>
    <property type="match status" value="1"/>
</dbReference>
<dbReference type="Pfam" id="PF22022">
    <property type="entry name" value="Phage_int_M"/>
    <property type="match status" value="1"/>
</dbReference>
<dbReference type="GO" id="GO:0015074">
    <property type="term" value="P:DNA integration"/>
    <property type="evidence" value="ECO:0007669"/>
    <property type="project" value="UniProtKB-KW"/>
</dbReference>
<dbReference type="Pfam" id="PF13356">
    <property type="entry name" value="Arm-DNA-bind_3"/>
    <property type="match status" value="1"/>
</dbReference>
<evidence type="ECO:0000256" key="4">
    <source>
        <dbReference type="ARBA" id="ARBA00023172"/>
    </source>
</evidence>
<dbReference type="GO" id="GO:0003677">
    <property type="term" value="F:DNA binding"/>
    <property type="evidence" value="ECO:0007669"/>
    <property type="project" value="UniProtKB-KW"/>
</dbReference>
<dbReference type="STRING" id="44574.AAW31_10800"/>
<keyword evidence="2" id="KW-0229">DNA integration</keyword>
<gene>
    <name evidence="6" type="ORF">SAMN05421863_10884</name>
</gene>
<evidence type="ECO:0000313" key="6">
    <source>
        <dbReference type="EMBL" id="SFN03254.1"/>
    </source>
</evidence>
<name>A0A1I4VPJ7_9PROT</name>
<evidence type="ECO:0000256" key="1">
    <source>
        <dbReference type="ARBA" id="ARBA00008857"/>
    </source>
</evidence>
<dbReference type="InterPro" id="IPR050808">
    <property type="entry name" value="Phage_Integrase"/>
</dbReference>
<dbReference type="SUPFAM" id="SSF56349">
    <property type="entry name" value="DNA breaking-rejoining enzymes"/>
    <property type="match status" value="1"/>
</dbReference>
<comment type="similarity">
    <text evidence="1">Belongs to the 'phage' integrase family.</text>
</comment>
<dbReference type="InterPro" id="IPR010998">
    <property type="entry name" value="Integrase_recombinase_N"/>
</dbReference>
<dbReference type="Gene3D" id="3.30.160.390">
    <property type="entry name" value="Integrase, DNA-binding domain"/>
    <property type="match status" value="1"/>
</dbReference>